<keyword evidence="6" id="KW-0560">Oxidoreductase</keyword>
<dbReference type="GO" id="GO:0004791">
    <property type="term" value="F:thioredoxin-disulfide reductase (NADPH) activity"/>
    <property type="evidence" value="ECO:0007669"/>
    <property type="project" value="InterPro"/>
</dbReference>
<dbReference type="Pfam" id="PF03107">
    <property type="entry name" value="C1_2"/>
    <property type="match status" value="1"/>
</dbReference>
<dbReference type="InterPro" id="IPR036249">
    <property type="entry name" value="Thioredoxin-like_sf"/>
</dbReference>
<dbReference type="InterPro" id="IPR046349">
    <property type="entry name" value="C1-like_sf"/>
</dbReference>
<dbReference type="SUPFAM" id="SSF52833">
    <property type="entry name" value="Thioredoxin-like"/>
    <property type="match status" value="3"/>
</dbReference>
<comment type="catalytic activity">
    <reaction evidence="10">
        <text>[protein]-dithiol + NADP(+) = [protein]-disulfide + NADPH + H(+)</text>
        <dbReference type="Rhea" id="RHEA:18753"/>
        <dbReference type="Rhea" id="RHEA-COMP:10593"/>
        <dbReference type="Rhea" id="RHEA-COMP:10594"/>
        <dbReference type="ChEBI" id="CHEBI:15378"/>
        <dbReference type="ChEBI" id="CHEBI:29950"/>
        <dbReference type="ChEBI" id="CHEBI:50058"/>
        <dbReference type="ChEBI" id="CHEBI:57783"/>
        <dbReference type="ChEBI" id="CHEBI:58349"/>
        <dbReference type="EC" id="1.8.1.8"/>
    </reaction>
</comment>
<dbReference type="Gene3D" id="3.40.30.10">
    <property type="entry name" value="Glutaredoxin"/>
    <property type="match status" value="3"/>
</dbReference>
<evidence type="ECO:0000256" key="7">
    <source>
        <dbReference type="ARBA" id="ARBA00023027"/>
    </source>
</evidence>
<feature type="domain" description="Thioredoxin" evidence="11">
    <location>
        <begin position="253"/>
        <end position="415"/>
    </location>
</feature>
<evidence type="ECO:0000256" key="5">
    <source>
        <dbReference type="ARBA" id="ARBA00022833"/>
    </source>
</evidence>
<dbReference type="InterPro" id="IPR013766">
    <property type="entry name" value="Thioredoxin_domain"/>
</dbReference>
<gene>
    <name evidence="12" type="ORF">CRG98_036961</name>
</gene>
<dbReference type="PROSITE" id="PS00194">
    <property type="entry name" value="THIOREDOXIN_1"/>
    <property type="match status" value="1"/>
</dbReference>
<dbReference type="InterPro" id="IPR052259">
    <property type="entry name" value="Nucleoredoxin-like"/>
</dbReference>
<name>A0A2I0IFB4_PUNGR</name>
<dbReference type="EMBL" id="PGOL01003139">
    <property type="protein sequence ID" value="PKI42679.1"/>
    <property type="molecule type" value="Genomic_DNA"/>
</dbReference>
<dbReference type="Proteomes" id="UP000233551">
    <property type="component" value="Unassembled WGS sequence"/>
</dbReference>
<dbReference type="SUPFAM" id="SSF57889">
    <property type="entry name" value="Cysteine-rich domain"/>
    <property type="match status" value="1"/>
</dbReference>
<evidence type="ECO:0000313" key="13">
    <source>
        <dbReference type="Proteomes" id="UP000233551"/>
    </source>
</evidence>
<evidence type="ECO:0000256" key="1">
    <source>
        <dbReference type="ARBA" id="ARBA00012612"/>
    </source>
</evidence>
<dbReference type="InterPro" id="IPR043145">
    <property type="entry name" value="Znf_ZZ_sf"/>
</dbReference>
<dbReference type="InterPro" id="IPR045870">
    <property type="entry name" value="TryX_NRX_thioredoxin_dom"/>
</dbReference>
<keyword evidence="7" id="KW-0520">NAD</keyword>
<evidence type="ECO:0000256" key="4">
    <source>
        <dbReference type="ARBA" id="ARBA00022771"/>
    </source>
</evidence>
<protein>
    <recommendedName>
        <fullName evidence="1">protein-disulfide reductase</fullName>
        <ecNumber evidence="1">1.8.1.8</ecNumber>
    </recommendedName>
</protein>
<dbReference type="PANTHER" id="PTHR13871:SF96">
    <property type="entry name" value="THIOREDOXIN DOMAIN-CONTAINING PROTEIN"/>
    <property type="match status" value="1"/>
</dbReference>
<comment type="catalytic activity">
    <reaction evidence="9">
        <text>[protein]-dithiol + NAD(+) = [protein]-disulfide + NADH + H(+)</text>
        <dbReference type="Rhea" id="RHEA:18749"/>
        <dbReference type="Rhea" id="RHEA-COMP:10593"/>
        <dbReference type="Rhea" id="RHEA-COMP:10594"/>
        <dbReference type="ChEBI" id="CHEBI:15378"/>
        <dbReference type="ChEBI" id="CHEBI:29950"/>
        <dbReference type="ChEBI" id="CHEBI:50058"/>
        <dbReference type="ChEBI" id="CHEBI:57540"/>
        <dbReference type="ChEBI" id="CHEBI:57945"/>
        <dbReference type="EC" id="1.8.1.8"/>
    </reaction>
</comment>
<keyword evidence="2" id="KW-0479">Metal-binding</keyword>
<dbReference type="Gene3D" id="3.30.60.90">
    <property type="match status" value="1"/>
</dbReference>
<dbReference type="InterPro" id="IPR004146">
    <property type="entry name" value="DC1"/>
</dbReference>
<accession>A0A2I0IFB4</accession>
<dbReference type="InterPro" id="IPR017937">
    <property type="entry name" value="Thioredoxin_CS"/>
</dbReference>
<dbReference type="EC" id="1.8.1.8" evidence="1"/>
<dbReference type="InterPro" id="IPR012336">
    <property type="entry name" value="Thioredoxin-like_fold"/>
</dbReference>
<dbReference type="CDD" id="cd03009">
    <property type="entry name" value="TryX_like_TryX_NRX"/>
    <property type="match status" value="2"/>
</dbReference>
<evidence type="ECO:0000256" key="6">
    <source>
        <dbReference type="ARBA" id="ARBA00023002"/>
    </source>
</evidence>
<keyword evidence="13" id="KW-1185">Reference proteome</keyword>
<dbReference type="AlphaFoldDB" id="A0A2I0IFB4"/>
<keyword evidence="4" id="KW-0863">Zinc-finger</keyword>
<dbReference type="GO" id="GO:0008270">
    <property type="term" value="F:zinc ion binding"/>
    <property type="evidence" value="ECO:0007669"/>
    <property type="project" value="UniProtKB-KW"/>
</dbReference>
<reference evidence="12 13" key="1">
    <citation type="submission" date="2017-11" db="EMBL/GenBank/DDBJ databases">
        <title>De-novo sequencing of pomegranate (Punica granatum L.) genome.</title>
        <authorList>
            <person name="Akparov Z."/>
            <person name="Amiraslanov A."/>
            <person name="Hajiyeva S."/>
            <person name="Abbasov M."/>
            <person name="Kaur K."/>
            <person name="Hamwieh A."/>
            <person name="Solovyev V."/>
            <person name="Salamov A."/>
            <person name="Braich B."/>
            <person name="Kosarev P."/>
            <person name="Mahmoud A."/>
            <person name="Hajiyev E."/>
            <person name="Babayeva S."/>
            <person name="Izzatullayeva V."/>
            <person name="Mammadov A."/>
            <person name="Mammadov A."/>
            <person name="Sharifova S."/>
            <person name="Ojaghi J."/>
            <person name="Eynullazada K."/>
            <person name="Bayramov B."/>
            <person name="Abdulazimova A."/>
            <person name="Shahmuradov I."/>
        </authorList>
    </citation>
    <scope>NUCLEOTIDE SEQUENCE [LARGE SCALE GENOMIC DNA]</scope>
    <source>
        <strain evidence="13">cv. AG2017</strain>
        <tissue evidence="12">Leaf</tissue>
    </source>
</reference>
<dbReference type="PROSITE" id="PS51352">
    <property type="entry name" value="THIOREDOXIN_2"/>
    <property type="match status" value="2"/>
</dbReference>
<evidence type="ECO:0000256" key="10">
    <source>
        <dbReference type="ARBA" id="ARBA00047804"/>
    </source>
</evidence>
<evidence type="ECO:0000256" key="8">
    <source>
        <dbReference type="ARBA" id="ARBA00025782"/>
    </source>
</evidence>
<comment type="caution">
    <text evidence="12">The sequence shown here is derived from an EMBL/GenBank/DDBJ whole genome shotgun (WGS) entry which is preliminary data.</text>
</comment>
<keyword evidence="5" id="KW-0862">Zinc</keyword>
<organism evidence="12 13">
    <name type="scientific">Punica granatum</name>
    <name type="common">Pomegranate</name>
    <dbReference type="NCBI Taxonomy" id="22663"/>
    <lineage>
        <taxon>Eukaryota</taxon>
        <taxon>Viridiplantae</taxon>
        <taxon>Streptophyta</taxon>
        <taxon>Embryophyta</taxon>
        <taxon>Tracheophyta</taxon>
        <taxon>Spermatophyta</taxon>
        <taxon>Magnoliopsida</taxon>
        <taxon>eudicotyledons</taxon>
        <taxon>Gunneridae</taxon>
        <taxon>Pentapetalae</taxon>
        <taxon>rosids</taxon>
        <taxon>malvids</taxon>
        <taxon>Myrtales</taxon>
        <taxon>Lythraceae</taxon>
        <taxon>Punica</taxon>
    </lineage>
</organism>
<evidence type="ECO:0000256" key="9">
    <source>
        <dbReference type="ARBA" id="ARBA00047388"/>
    </source>
</evidence>
<dbReference type="PANTHER" id="PTHR13871">
    <property type="entry name" value="THIOREDOXIN"/>
    <property type="match status" value="1"/>
</dbReference>
<comment type="similarity">
    <text evidence="8">Belongs to the nucleoredoxin family.</text>
</comment>
<evidence type="ECO:0000256" key="3">
    <source>
        <dbReference type="ARBA" id="ARBA00022737"/>
    </source>
</evidence>
<evidence type="ECO:0000256" key="2">
    <source>
        <dbReference type="ARBA" id="ARBA00022723"/>
    </source>
</evidence>
<proteinExistence type="inferred from homology"/>
<feature type="domain" description="Thioredoxin" evidence="11">
    <location>
        <begin position="10"/>
        <end position="151"/>
    </location>
</feature>
<sequence>MASYAASHDVLTLLSSEDQDFLVRNNGDQVKIGNLTGKCLGLYFSGSWCGPCRQFTPSLIEVYEDLLPKCDFEVVFISSDRDEESFNGYFSKMPWLAVPFSDSAAIKGLQDLFQVRSFPSLVILDGSGKVLSDQGEEEAAKKNQSLSSLLVSKSRDYLISTNGDKVPVSNLEGKLVGLYFSVHSHKPCVEFTQKLVEVCRKLKEKGENNFEVVSVSLDDKEEDFRQGFESKPFLALPFKDGTLAELAEIEKAKLEAQTLESVLVLEEQDFVIDKSGSKIPVSELVGKNILLYFSAHWCPPCRAFLPKLISAYHEIKAMDKAFEVIFISSDRDQSSFDKYFSEMPWLALPLGDPRKTFLVRKFKVRGIPAVIALGPSGRTLNTEARHLIAAHGAEAYPFTEEHLQKLKERLEKMAKGWPEKIKHELHPLHDLTKSLRGEYICDGCKNMGKGFSYHCKICDFDLHPKCCLKIDEGLKNDDKGEPGKEGWTCDGEVCRKA</sequence>
<dbReference type="Pfam" id="PF13905">
    <property type="entry name" value="Thioredoxin_8"/>
    <property type="match status" value="3"/>
</dbReference>
<keyword evidence="3" id="KW-0677">Repeat</keyword>
<evidence type="ECO:0000313" key="12">
    <source>
        <dbReference type="EMBL" id="PKI42679.1"/>
    </source>
</evidence>
<evidence type="ECO:0000259" key="11">
    <source>
        <dbReference type="PROSITE" id="PS51352"/>
    </source>
</evidence>